<protein>
    <submittedName>
        <fullName evidence="6">LysR family transcriptional regulator</fullName>
    </submittedName>
</protein>
<gene>
    <name evidence="6" type="ORF">E4T65_22255</name>
</gene>
<dbReference type="PANTHER" id="PTHR30118">
    <property type="entry name" value="HTH-TYPE TRANSCRIPTIONAL REGULATOR LEUO-RELATED"/>
    <property type="match status" value="1"/>
</dbReference>
<keyword evidence="3" id="KW-0238">DNA-binding</keyword>
<dbReference type="InterPro" id="IPR036388">
    <property type="entry name" value="WH-like_DNA-bd_sf"/>
</dbReference>
<dbReference type="GO" id="GO:0003677">
    <property type="term" value="F:DNA binding"/>
    <property type="evidence" value="ECO:0007669"/>
    <property type="project" value="UniProtKB-KW"/>
</dbReference>
<evidence type="ECO:0000256" key="2">
    <source>
        <dbReference type="ARBA" id="ARBA00023015"/>
    </source>
</evidence>
<dbReference type="RefSeq" id="WP_017528465.1">
    <property type="nucleotide sequence ID" value="NZ_SPVI01000015.1"/>
</dbReference>
<dbReference type="InterPro" id="IPR036390">
    <property type="entry name" value="WH_DNA-bd_sf"/>
</dbReference>
<comment type="caution">
    <text evidence="6">The sequence shown here is derived from an EMBL/GenBank/DDBJ whole genome shotgun (WGS) entry which is preliminary data.</text>
</comment>
<evidence type="ECO:0000259" key="5">
    <source>
        <dbReference type="PROSITE" id="PS50931"/>
    </source>
</evidence>
<dbReference type="InterPro" id="IPR050389">
    <property type="entry name" value="LysR-type_TF"/>
</dbReference>
<feature type="domain" description="HTH lysR-type" evidence="5">
    <location>
        <begin position="2"/>
        <end position="59"/>
    </location>
</feature>
<dbReference type="Pfam" id="PF03466">
    <property type="entry name" value="LysR_substrate"/>
    <property type="match status" value="1"/>
</dbReference>
<dbReference type="PROSITE" id="PS50931">
    <property type="entry name" value="HTH_LYSR"/>
    <property type="match status" value="1"/>
</dbReference>
<dbReference type="InterPro" id="IPR005119">
    <property type="entry name" value="LysR_subst-bd"/>
</dbReference>
<evidence type="ECO:0000313" key="6">
    <source>
        <dbReference type="EMBL" id="TFW41095.1"/>
    </source>
</evidence>
<organism evidence="6 7">
    <name type="scientific">Pseudomonas fluorescens</name>
    <dbReference type="NCBI Taxonomy" id="294"/>
    <lineage>
        <taxon>Bacteria</taxon>
        <taxon>Pseudomonadati</taxon>
        <taxon>Pseudomonadota</taxon>
        <taxon>Gammaproteobacteria</taxon>
        <taxon>Pseudomonadales</taxon>
        <taxon>Pseudomonadaceae</taxon>
        <taxon>Pseudomonas</taxon>
    </lineage>
</organism>
<proteinExistence type="inferred from homology"/>
<sequence>MPDLNLLITLDVLLAEGSVAGAAKRLGLSASAMSRALARLRDTTGDPLLVRAGRGLVPTPRALELREQVSRLVQDAHAVLRPTLSLDMHQVERTFTLRTSEEFVEHVGPALLARIAQEAPGVRLRFVNKTDKDSALLRDGRVDLETGVVDPAASPEVLTQALFRDRLIGVVRKGHPLSRGAISAQRFAEGRHVYVSRRGQDRGQIDAALERLGFTRQITSIVAGFSTAMALARDSDLIASVPERYTAHRHDLFCFALPVSLPTFTVAMLWHPRLDADLAHRWLRGCLREVCGQ</sequence>
<comment type="similarity">
    <text evidence="1">Belongs to the LysR transcriptional regulatory family.</text>
</comment>
<accession>A0A4Y9T9J3</accession>
<evidence type="ECO:0000256" key="3">
    <source>
        <dbReference type="ARBA" id="ARBA00023125"/>
    </source>
</evidence>
<name>A0A4Y9T9J3_PSEFL</name>
<evidence type="ECO:0000256" key="1">
    <source>
        <dbReference type="ARBA" id="ARBA00009437"/>
    </source>
</evidence>
<dbReference type="CDD" id="cd08460">
    <property type="entry name" value="PBP2_DntR_like_1"/>
    <property type="match status" value="1"/>
</dbReference>
<reference evidence="6 7" key="1">
    <citation type="submission" date="2019-03" db="EMBL/GenBank/DDBJ databases">
        <title>Biocontrol and xenobiotic degradation properties of endophytic Pseudomonas fluorescens strain BRZ63.</title>
        <authorList>
            <person name="Chlebek D.A."/>
            <person name="Pinski A."/>
            <person name="Zur J.P."/>
            <person name="Michalska J."/>
            <person name="Hupert-Kocurek K.T."/>
        </authorList>
    </citation>
    <scope>NUCLEOTIDE SEQUENCE [LARGE SCALE GENOMIC DNA]</scope>
    <source>
        <strain evidence="6 7">BRZ63</strain>
    </source>
</reference>
<keyword evidence="4" id="KW-0804">Transcription</keyword>
<dbReference type="Gene3D" id="1.10.10.10">
    <property type="entry name" value="Winged helix-like DNA-binding domain superfamily/Winged helix DNA-binding domain"/>
    <property type="match status" value="1"/>
</dbReference>
<dbReference type="PANTHER" id="PTHR30118:SF15">
    <property type="entry name" value="TRANSCRIPTIONAL REGULATORY PROTEIN"/>
    <property type="match status" value="1"/>
</dbReference>
<dbReference type="EMBL" id="SPVI01000015">
    <property type="protein sequence ID" value="TFW41095.1"/>
    <property type="molecule type" value="Genomic_DNA"/>
</dbReference>
<dbReference type="AlphaFoldDB" id="A0A4Y9T9J3"/>
<dbReference type="Proteomes" id="UP000297322">
    <property type="component" value="Unassembled WGS sequence"/>
</dbReference>
<dbReference type="SUPFAM" id="SSF46785">
    <property type="entry name" value="Winged helix' DNA-binding domain"/>
    <property type="match status" value="1"/>
</dbReference>
<dbReference type="InterPro" id="IPR000847">
    <property type="entry name" value="LysR_HTH_N"/>
</dbReference>
<evidence type="ECO:0000313" key="7">
    <source>
        <dbReference type="Proteomes" id="UP000297322"/>
    </source>
</evidence>
<dbReference type="Gene3D" id="3.40.190.10">
    <property type="entry name" value="Periplasmic binding protein-like II"/>
    <property type="match status" value="2"/>
</dbReference>
<evidence type="ECO:0000256" key="4">
    <source>
        <dbReference type="ARBA" id="ARBA00023163"/>
    </source>
</evidence>
<dbReference type="Pfam" id="PF00126">
    <property type="entry name" value="HTH_1"/>
    <property type="match status" value="1"/>
</dbReference>
<dbReference type="GO" id="GO:0003700">
    <property type="term" value="F:DNA-binding transcription factor activity"/>
    <property type="evidence" value="ECO:0007669"/>
    <property type="project" value="InterPro"/>
</dbReference>
<keyword evidence="2" id="KW-0805">Transcription regulation</keyword>
<dbReference type="SUPFAM" id="SSF53850">
    <property type="entry name" value="Periplasmic binding protein-like II"/>
    <property type="match status" value="1"/>
</dbReference>